<dbReference type="RefSeq" id="WP_345577290.1">
    <property type="nucleotide sequence ID" value="NZ_BAABDQ010000054.1"/>
</dbReference>
<keyword evidence="1 3" id="KW-0238">DNA-binding</keyword>
<sequence length="307" mass="33989">MGVVQRIGAERQAPVFKDAVERFLARVPNLNTARSYATALRALVARFGPFTPVIALEGEVAADRVAAWFIEQWGSRSAATVNARLNALASASGWWRDQGWIAEDPLRRLKRRPVEADRTRSLDRAEVADLLGREGIALRERTLWRLLYESAARASEVLGLDVEELDLRNRRARVRRKGGAVDVIVWRTGTARLLPRLLEGRRAGPVFTTDRRARVELPPADIDAGSGKARLSYRRAAELFEAATGGWTLHQLRHSALTHAAEDGANTSTLLAYSGHTSVASLARYARVSCEALARWQAGRDPAARKR</sequence>
<protein>
    <submittedName>
        <fullName evidence="6">Site-specific integrase</fullName>
    </submittedName>
</protein>
<evidence type="ECO:0000313" key="7">
    <source>
        <dbReference type="Proteomes" id="UP001500630"/>
    </source>
</evidence>
<name>A0ABP6ZRV2_9ACTN</name>
<evidence type="ECO:0000256" key="2">
    <source>
        <dbReference type="ARBA" id="ARBA00023172"/>
    </source>
</evidence>
<dbReference type="InterPro" id="IPR050090">
    <property type="entry name" value="Tyrosine_recombinase_XerCD"/>
</dbReference>
<organism evidence="6 7">
    <name type="scientific">Nonomuraea rosea</name>
    <dbReference type="NCBI Taxonomy" id="638574"/>
    <lineage>
        <taxon>Bacteria</taxon>
        <taxon>Bacillati</taxon>
        <taxon>Actinomycetota</taxon>
        <taxon>Actinomycetes</taxon>
        <taxon>Streptosporangiales</taxon>
        <taxon>Streptosporangiaceae</taxon>
        <taxon>Nonomuraea</taxon>
    </lineage>
</organism>
<dbReference type="PROSITE" id="PS51900">
    <property type="entry name" value="CB"/>
    <property type="match status" value="1"/>
</dbReference>
<dbReference type="Gene3D" id="1.10.443.10">
    <property type="entry name" value="Intergrase catalytic core"/>
    <property type="match status" value="1"/>
</dbReference>
<feature type="domain" description="Tyr recombinase" evidence="4">
    <location>
        <begin position="107"/>
        <end position="298"/>
    </location>
</feature>
<accession>A0ABP6ZRV2</accession>
<evidence type="ECO:0000259" key="4">
    <source>
        <dbReference type="PROSITE" id="PS51898"/>
    </source>
</evidence>
<dbReference type="InterPro" id="IPR002104">
    <property type="entry name" value="Integrase_catalytic"/>
</dbReference>
<dbReference type="EMBL" id="BAABDQ010000054">
    <property type="protein sequence ID" value="GAA3616300.1"/>
    <property type="molecule type" value="Genomic_DNA"/>
</dbReference>
<proteinExistence type="predicted"/>
<keyword evidence="2" id="KW-0233">DNA recombination</keyword>
<keyword evidence="7" id="KW-1185">Reference proteome</keyword>
<dbReference type="CDD" id="cd00397">
    <property type="entry name" value="DNA_BRE_C"/>
    <property type="match status" value="1"/>
</dbReference>
<comment type="caution">
    <text evidence="6">The sequence shown here is derived from an EMBL/GenBank/DDBJ whole genome shotgun (WGS) entry which is preliminary data.</text>
</comment>
<dbReference type="PANTHER" id="PTHR30349">
    <property type="entry name" value="PHAGE INTEGRASE-RELATED"/>
    <property type="match status" value="1"/>
</dbReference>
<dbReference type="InterPro" id="IPR013762">
    <property type="entry name" value="Integrase-like_cat_sf"/>
</dbReference>
<evidence type="ECO:0000313" key="6">
    <source>
        <dbReference type="EMBL" id="GAA3616300.1"/>
    </source>
</evidence>
<dbReference type="SUPFAM" id="SSF56349">
    <property type="entry name" value="DNA breaking-rejoining enzymes"/>
    <property type="match status" value="1"/>
</dbReference>
<reference evidence="7" key="1">
    <citation type="journal article" date="2019" name="Int. J. Syst. Evol. Microbiol.">
        <title>The Global Catalogue of Microorganisms (GCM) 10K type strain sequencing project: providing services to taxonomists for standard genome sequencing and annotation.</title>
        <authorList>
            <consortium name="The Broad Institute Genomics Platform"/>
            <consortium name="The Broad Institute Genome Sequencing Center for Infectious Disease"/>
            <person name="Wu L."/>
            <person name="Ma J."/>
        </authorList>
    </citation>
    <scope>NUCLEOTIDE SEQUENCE [LARGE SCALE GENOMIC DNA]</scope>
    <source>
        <strain evidence="7">JCM 17326</strain>
    </source>
</reference>
<evidence type="ECO:0000259" key="5">
    <source>
        <dbReference type="PROSITE" id="PS51900"/>
    </source>
</evidence>
<dbReference type="InterPro" id="IPR011010">
    <property type="entry name" value="DNA_brk_join_enz"/>
</dbReference>
<evidence type="ECO:0000256" key="1">
    <source>
        <dbReference type="ARBA" id="ARBA00023125"/>
    </source>
</evidence>
<dbReference type="PANTHER" id="PTHR30349:SF81">
    <property type="entry name" value="TYROSINE RECOMBINASE XERC"/>
    <property type="match status" value="1"/>
</dbReference>
<dbReference type="PROSITE" id="PS51898">
    <property type="entry name" value="TYR_RECOMBINASE"/>
    <property type="match status" value="1"/>
</dbReference>
<evidence type="ECO:0000256" key="3">
    <source>
        <dbReference type="PROSITE-ProRule" id="PRU01248"/>
    </source>
</evidence>
<dbReference type="Pfam" id="PF00589">
    <property type="entry name" value="Phage_integrase"/>
    <property type="match status" value="1"/>
</dbReference>
<dbReference type="Proteomes" id="UP001500630">
    <property type="component" value="Unassembled WGS sequence"/>
</dbReference>
<feature type="domain" description="Core-binding (CB)" evidence="5">
    <location>
        <begin position="14"/>
        <end position="96"/>
    </location>
</feature>
<dbReference type="InterPro" id="IPR044068">
    <property type="entry name" value="CB"/>
</dbReference>
<gene>
    <name evidence="6" type="ORF">GCM10022419_121990</name>
</gene>